<name>A0A0V0R4J8_PSEPJ</name>
<sequence>MNGYDAQIKFTNIKQLLLKGADIQLRFKKGSTQYKKALSKNVHLVSFIGKIQTGKTFLHSKLSKKIIQQGNLHATQGLNVNFCEKYWFIDTPGLGETLQNFSEVYNLQKEYQEVCTKIDKLTSQQDQEVEKKLQIQLINIIQCLRNRIYELKKDILENQNEICKEKMAMENFIQSFIMQYSDVIIYVSDTLNLDEQRYITQITQKIQKNNKNQQLIVCHNMKTIDNIPDFEKCIEKDIYNNFAIQFDKKIDFTKCSYKNFGYSIDDTNMQSSTTHVVFGKEGTEVADKYNDKSMQYIFSCLENFAKQGSQQNIFDSFKNYTNKYIKEYIVWLGLQFDGQNEDENNQGSDLEPNFQVCYKKNKIYSLKHEMLDEKSIKCKDIITDFLGQNISDFESGARNCFYQVYKKEVEPGKIIKTILISVPGIKMVESVKTRIIDDNCRKLRIMCVSIKYIKGENEKLLKQISVDNSNEEQDYLNNQKLQFQDIKFDIPICNIADSYMRNGEYESLKAKLLDEFSLYKINIEILNQDDFYDTH</sequence>
<dbReference type="InParanoid" id="A0A0V0R4J8"/>
<evidence type="ECO:0000313" key="2">
    <source>
        <dbReference type="Proteomes" id="UP000054937"/>
    </source>
</evidence>
<dbReference type="PANTHER" id="PTHR34726:SF3">
    <property type="entry name" value="GUANYLATE-BINDING PROTEIN N-TERMINAL DOMAIN-CONTAINING PROTEIN-RELATED"/>
    <property type="match status" value="1"/>
</dbReference>
<dbReference type="InterPro" id="IPR027417">
    <property type="entry name" value="P-loop_NTPase"/>
</dbReference>
<dbReference type="GO" id="GO:0016787">
    <property type="term" value="F:hydrolase activity"/>
    <property type="evidence" value="ECO:0007669"/>
    <property type="project" value="UniProtKB-KW"/>
</dbReference>
<dbReference type="AlphaFoldDB" id="A0A0V0R4J8"/>
<dbReference type="PANTHER" id="PTHR34726">
    <property type="entry name" value="GBP DOMAIN-CONTAINING PROTEIN"/>
    <property type="match status" value="1"/>
</dbReference>
<comment type="caution">
    <text evidence="1">The sequence shown here is derived from an EMBL/GenBank/DDBJ whole genome shotgun (WGS) entry which is preliminary data.</text>
</comment>
<dbReference type="OrthoDB" id="10043329at2759"/>
<proteinExistence type="predicted"/>
<dbReference type="Proteomes" id="UP000054937">
    <property type="component" value="Unassembled WGS sequence"/>
</dbReference>
<keyword evidence="1" id="KW-0378">Hydrolase</keyword>
<accession>A0A0V0R4J8</accession>
<keyword evidence="2" id="KW-1185">Reference proteome</keyword>
<organism evidence="1 2">
    <name type="scientific">Pseudocohnilembus persalinus</name>
    <name type="common">Ciliate</name>
    <dbReference type="NCBI Taxonomy" id="266149"/>
    <lineage>
        <taxon>Eukaryota</taxon>
        <taxon>Sar</taxon>
        <taxon>Alveolata</taxon>
        <taxon>Ciliophora</taxon>
        <taxon>Intramacronucleata</taxon>
        <taxon>Oligohymenophorea</taxon>
        <taxon>Scuticociliatia</taxon>
        <taxon>Philasterida</taxon>
        <taxon>Pseudocohnilembidae</taxon>
        <taxon>Pseudocohnilembus</taxon>
    </lineage>
</organism>
<protein>
    <submittedName>
        <fullName evidence="1">p-loop containing nucleoside triphosphate hydrolase</fullName>
    </submittedName>
</protein>
<evidence type="ECO:0000313" key="1">
    <source>
        <dbReference type="EMBL" id="KRX09414.1"/>
    </source>
</evidence>
<dbReference type="EMBL" id="LDAU01000051">
    <property type="protein sequence ID" value="KRX09414.1"/>
    <property type="molecule type" value="Genomic_DNA"/>
</dbReference>
<reference evidence="1 2" key="1">
    <citation type="journal article" date="2015" name="Sci. Rep.">
        <title>Genome of the facultative scuticociliatosis pathogen Pseudocohnilembus persalinus provides insight into its virulence through horizontal gene transfer.</title>
        <authorList>
            <person name="Xiong J."/>
            <person name="Wang G."/>
            <person name="Cheng J."/>
            <person name="Tian M."/>
            <person name="Pan X."/>
            <person name="Warren A."/>
            <person name="Jiang C."/>
            <person name="Yuan D."/>
            <person name="Miao W."/>
        </authorList>
    </citation>
    <scope>NUCLEOTIDE SEQUENCE [LARGE SCALE GENOMIC DNA]</scope>
    <source>
        <strain evidence="1">36N120E</strain>
    </source>
</reference>
<gene>
    <name evidence="1" type="ORF">PPERSA_04720</name>
</gene>
<dbReference type="SUPFAM" id="SSF52540">
    <property type="entry name" value="P-loop containing nucleoside triphosphate hydrolases"/>
    <property type="match status" value="1"/>
</dbReference>